<feature type="region of interest" description="Disordered" evidence="1">
    <location>
        <begin position="18"/>
        <end position="41"/>
    </location>
</feature>
<dbReference type="Pfam" id="PF04199">
    <property type="entry name" value="Cyclase"/>
    <property type="match status" value="1"/>
</dbReference>
<dbReference type="SUPFAM" id="SSF102198">
    <property type="entry name" value="Putative cyclase"/>
    <property type="match status" value="1"/>
</dbReference>
<dbReference type="GO" id="GO:0004061">
    <property type="term" value="F:arylformamidase activity"/>
    <property type="evidence" value="ECO:0007669"/>
    <property type="project" value="InterPro"/>
</dbReference>
<dbReference type="InterPro" id="IPR007325">
    <property type="entry name" value="KFase/CYL"/>
</dbReference>
<protein>
    <submittedName>
        <fullName evidence="2">Cyclase family protein</fullName>
    </submittedName>
</protein>
<dbReference type="Proteomes" id="UP000450000">
    <property type="component" value="Unassembled WGS sequence"/>
</dbReference>
<keyword evidence="3" id="KW-1185">Reference proteome</keyword>
<organism evidence="2 3">
    <name type="scientific">Streptomyces kaniharaensis</name>
    <dbReference type="NCBI Taxonomy" id="212423"/>
    <lineage>
        <taxon>Bacteria</taxon>
        <taxon>Bacillati</taxon>
        <taxon>Actinomycetota</taxon>
        <taxon>Actinomycetes</taxon>
        <taxon>Kitasatosporales</taxon>
        <taxon>Streptomycetaceae</taxon>
        <taxon>Streptomyces</taxon>
    </lineage>
</organism>
<dbReference type="AlphaFoldDB" id="A0A6N7KH12"/>
<dbReference type="OrthoDB" id="7067800at2"/>
<dbReference type="Gene3D" id="3.50.30.50">
    <property type="entry name" value="Putative cyclase"/>
    <property type="match status" value="1"/>
</dbReference>
<dbReference type="GO" id="GO:0019441">
    <property type="term" value="P:L-tryptophan catabolic process to kynurenine"/>
    <property type="evidence" value="ECO:0007669"/>
    <property type="project" value="InterPro"/>
</dbReference>
<comment type="caution">
    <text evidence="2">The sequence shown here is derived from an EMBL/GenBank/DDBJ whole genome shotgun (WGS) entry which is preliminary data.</text>
</comment>
<sequence length="221" mass="23711">MSGRPVIDLSHPIEHGMTTYPGLPGPLIGDHMSRADSRPRYTPGTEFQIGRIEMVANTGTYLDTPFHRYPDGADLSGLDLARLADVPGVLVDATGCGRAIGPELFGRHPVTGRAALVRTGWDRHWGTEKYGDPEHPFLTAEAVARLIAEGAALVGIDSVNIDDMADLDRPAHTGLLRAKIPIVEHLSGLERLPATGFRFHAAPPPVVGMGSFPVRAYAVVE</sequence>
<dbReference type="PANTHER" id="PTHR31118:SF32">
    <property type="entry name" value="KYNURENINE FORMAMIDASE"/>
    <property type="match status" value="1"/>
</dbReference>
<name>A0A6N7KH12_9ACTN</name>
<proteinExistence type="predicted"/>
<evidence type="ECO:0000313" key="3">
    <source>
        <dbReference type="Proteomes" id="UP000450000"/>
    </source>
</evidence>
<evidence type="ECO:0000256" key="1">
    <source>
        <dbReference type="SAM" id="MobiDB-lite"/>
    </source>
</evidence>
<dbReference type="PANTHER" id="PTHR31118">
    <property type="entry name" value="CYCLASE-LIKE PROTEIN 2"/>
    <property type="match status" value="1"/>
</dbReference>
<gene>
    <name evidence="2" type="ORF">F7Q99_00140</name>
</gene>
<evidence type="ECO:0000313" key="2">
    <source>
        <dbReference type="EMBL" id="MQS10730.1"/>
    </source>
</evidence>
<reference evidence="2 3" key="1">
    <citation type="submission" date="2019-09" db="EMBL/GenBank/DDBJ databases">
        <title>Genome Sequences of Streptomyces kaniharaensis ATCC 21070.</title>
        <authorList>
            <person name="Zhu W."/>
            <person name="De Crecy-Lagard V."/>
            <person name="Richards N.G."/>
        </authorList>
    </citation>
    <scope>NUCLEOTIDE SEQUENCE [LARGE SCALE GENOMIC DNA]</scope>
    <source>
        <strain evidence="2 3">SF-557</strain>
    </source>
</reference>
<dbReference type="EMBL" id="WBOF01000001">
    <property type="protein sequence ID" value="MQS10730.1"/>
    <property type="molecule type" value="Genomic_DNA"/>
</dbReference>
<dbReference type="InterPro" id="IPR037175">
    <property type="entry name" value="KFase_sf"/>
</dbReference>
<accession>A0A6N7KH12</accession>
<dbReference type="RefSeq" id="WP_153459509.1">
    <property type="nucleotide sequence ID" value="NZ_WBOF01000001.1"/>
</dbReference>